<proteinExistence type="predicted"/>
<evidence type="ECO:0000313" key="2">
    <source>
        <dbReference type="Proteomes" id="UP000613580"/>
    </source>
</evidence>
<organism evidence="1 2">
    <name type="scientific">Mycena chlorophos</name>
    <name type="common">Agaric fungus</name>
    <name type="synonym">Agaricus chlorophos</name>
    <dbReference type="NCBI Taxonomy" id="658473"/>
    <lineage>
        <taxon>Eukaryota</taxon>
        <taxon>Fungi</taxon>
        <taxon>Dikarya</taxon>
        <taxon>Basidiomycota</taxon>
        <taxon>Agaricomycotina</taxon>
        <taxon>Agaricomycetes</taxon>
        <taxon>Agaricomycetidae</taxon>
        <taxon>Agaricales</taxon>
        <taxon>Marasmiineae</taxon>
        <taxon>Mycenaceae</taxon>
        <taxon>Mycena</taxon>
    </lineage>
</organism>
<name>A0A8H6WL07_MYCCL</name>
<dbReference type="Proteomes" id="UP000613580">
    <property type="component" value="Unassembled WGS sequence"/>
</dbReference>
<dbReference type="AlphaFoldDB" id="A0A8H6WL07"/>
<gene>
    <name evidence="1" type="ORF">HMN09_00371200</name>
</gene>
<keyword evidence="2" id="KW-1185">Reference proteome</keyword>
<comment type="caution">
    <text evidence="1">The sequence shown here is derived from an EMBL/GenBank/DDBJ whole genome shotgun (WGS) entry which is preliminary data.</text>
</comment>
<sequence length="144" mass="16300">MLLWTLLTTSRTEPHYPQFSTSSGYPPPTSHLPIIRSIVCCPHDCTDCLAFVREVPLADGEVTCALFRLLMALQALFHWRCWELIAPRLALPRRVYGSLSTSNRTYRARRRSSTLVAAGVAKVVTGHRDDSRKAVFYCILLHVE</sequence>
<protein>
    <submittedName>
        <fullName evidence="1">Uncharacterized protein</fullName>
    </submittedName>
</protein>
<evidence type="ECO:0000313" key="1">
    <source>
        <dbReference type="EMBL" id="KAF7318603.1"/>
    </source>
</evidence>
<dbReference type="EMBL" id="JACAZE010000004">
    <property type="protein sequence ID" value="KAF7318603.1"/>
    <property type="molecule type" value="Genomic_DNA"/>
</dbReference>
<reference evidence="1" key="1">
    <citation type="submission" date="2020-05" db="EMBL/GenBank/DDBJ databases">
        <title>Mycena genomes resolve the evolution of fungal bioluminescence.</title>
        <authorList>
            <person name="Tsai I.J."/>
        </authorList>
    </citation>
    <scope>NUCLEOTIDE SEQUENCE</scope>
    <source>
        <strain evidence="1">110903Hualien_Pintung</strain>
    </source>
</reference>
<accession>A0A8H6WL07</accession>